<dbReference type="CDD" id="cd02961">
    <property type="entry name" value="PDI_a_family"/>
    <property type="match status" value="1"/>
</dbReference>
<dbReference type="PANTHER" id="PTHR18929">
    <property type="entry name" value="PROTEIN DISULFIDE ISOMERASE"/>
    <property type="match status" value="1"/>
</dbReference>
<accession>A0A2U1LZE7</accession>
<dbReference type="GO" id="GO:0005783">
    <property type="term" value="C:endoplasmic reticulum"/>
    <property type="evidence" value="ECO:0007669"/>
    <property type="project" value="TreeGrafter"/>
</dbReference>
<comment type="caution">
    <text evidence="3">The sequence shown here is derived from an EMBL/GenBank/DDBJ whole genome shotgun (WGS) entry which is preliminary data.</text>
</comment>
<dbReference type="InterPro" id="IPR036249">
    <property type="entry name" value="Thioredoxin-like_sf"/>
</dbReference>
<name>A0A2U1LZE7_ARTAN</name>
<dbReference type="PANTHER" id="PTHR18929:SF189">
    <property type="entry name" value="PROTEIN DISULFIDE ISOMERASE-LIKE 1-5-RELATED"/>
    <property type="match status" value="1"/>
</dbReference>
<protein>
    <submittedName>
        <fullName evidence="3">Thioredoxin domain-containing protein</fullName>
    </submittedName>
</protein>
<reference evidence="3 4" key="1">
    <citation type="journal article" date="2018" name="Mol. Plant">
        <title>The genome of Artemisia annua provides insight into the evolution of Asteraceae family and artemisinin biosynthesis.</title>
        <authorList>
            <person name="Shen Q."/>
            <person name="Zhang L."/>
            <person name="Liao Z."/>
            <person name="Wang S."/>
            <person name="Yan T."/>
            <person name="Shi P."/>
            <person name="Liu M."/>
            <person name="Fu X."/>
            <person name="Pan Q."/>
            <person name="Wang Y."/>
            <person name="Lv Z."/>
            <person name="Lu X."/>
            <person name="Zhang F."/>
            <person name="Jiang W."/>
            <person name="Ma Y."/>
            <person name="Chen M."/>
            <person name="Hao X."/>
            <person name="Li L."/>
            <person name="Tang Y."/>
            <person name="Lv G."/>
            <person name="Zhou Y."/>
            <person name="Sun X."/>
            <person name="Brodelius P.E."/>
            <person name="Rose J.K.C."/>
            <person name="Tang K."/>
        </authorList>
    </citation>
    <scope>NUCLEOTIDE SEQUENCE [LARGE SCALE GENOMIC DNA]</scope>
    <source>
        <strain evidence="4">cv. Huhao1</strain>
        <tissue evidence="3">Leaf</tissue>
    </source>
</reference>
<gene>
    <name evidence="3" type="ORF">CTI12_AA436850</name>
</gene>
<evidence type="ECO:0000313" key="4">
    <source>
        <dbReference type="Proteomes" id="UP000245207"/>
    </source>
</evidence>
<sequence length="256" mass="28304">MCLDMHSRLQIAGAVMRSGLGYRKPYEIGGVTALKDKIGFRGPDRVMALEEALTENVSSPLISYGRTPVVAEVVLMHDEEVSYKVFGYYPEAHEVYNVSAGPVIRPAMDKDVNARAAAGSRQLPVNRDNAQVFARVVSSPMVYAYILFWILDETYSPSAFVLAKHSKLLIRVTNKHISRLTVNFVLVLGYAPWDVRSAELMPRFADAATKLRELKSGVLMSKIDAERYPKAAAGLGIKGYPTLLLFVNRSSQAYTG</sequence>
<dbReference type="Proteomes" id="UP000245207">
    <property type="component" value="Unassembled WGS sequence"/>
</dbReference>
<proteinExistence type="inferred from homology"/>
<evidence type="ECO:0000256" key="1">
    <source>
        <dbReference type="ARBA" id="ARBA00006347"/>
    </source>
</evidence>
<organism evidence="3 4">
    <name type="scientific">Artemisia annua</name>
    <name type="common">Sweet wormwood</name>
    <dbReference type="NCBI Taxonomy" id="35608"/>
    <lineage>
        <taxon>Eukaryota</taxon>
        <taxon>Viridiplantae</taxon>
        <taxon>Streptophyta</taxon>
        <taxon>Embryophyta</taxon>
        <taxon>Tracheophyta</taxon>
        <taxon>Spermatophyta</taxon>
        <taxon>Magnoliopsida</taxon>
        <taxon>eudicotyledons</taxon>
        <taxon>Gunneridae</taxon>
        <taxon>Pentapetalae</taxon>
        <taxon>asterids</taxon>
        <taxon>campanulids</taxon>
        <taxon>Asterales</taxon>
        <taxon>Asteraceae</taxon>
        <taxon>Asteroideae</taxon>
        <taxon>Anthemideae</taxon>
        <taxon>Artemisiinae</taxon>
        <taxon>Artemisia</taxon>
    </lineage>
</organism>
<dbReference type="GO" id="GO:0006457">
    <property type="term" value="P:protein folding"/>
    <property type="evidence" value="ECO:0007669"/>
    <property type="project" value="TreeGrafter"/>
</dbReference>
<dbReference type="GO" id="GO:0034976">
    <property type="term" value="P:response to endoplasmic reticulum stress"/>
    <property type="evidence" value="ECO:0007669"/>
    <property type="project" value="TreeGrafter"/>
</dbReference>
<dbReference type="Gene3D" id="3.40.30.10">
    <property type="entry name" value="Glutaredoxin"/>
    <property type="match status" value="1"/>
</dbReference>
<dbReference type="EMBL" id="PKPP01007109">
    <property type="protein sequence ID" value="PWA54334.1"/>
    <property type="molecule type" value="Genomic_DNA"/>
</dbReference>
<evidence type="ECO:0000259" key="2">
    <source>
        <dbReference type="Pfam" id="PF00085"/>
    </source>
</evidence>
<dbReference type="InterPro" id="IPR013766">
    <property type="entry name" value="Thioredoxin_domain"/>
</dbReference>
<dbReference type="GO" id="GO:0003756">
    <property type="term" value="F:protein disulfide isomerase activity"/>
    <property type="evidence" value="ECO:0007669"/>
    <property type="project" value="TreeGrafter"/>
</dbReference>
<keyword evidence="4" id="KW-1185">Reference proteome</keyword>
<feature type="domain" description="Thioredoxin" evidence="2">
    <location>
        <begin position="183"/>
        <end position="250"/>
    </location>
</feature>
<dbReference type="STRING" id="35608.A0A2U1LZE7"/>
<dbReference type="OrthoDB" id="1730478at2759"/>
<dbReference type="AlphaFoldDB" id="A0A2U1LZE7"/>
<evidence type="ECO:0000313" key="3">
    <source>
        <dbReference type="EMBL" id="PWA54334.1"/>
    </source>
</evidence>
<dbReference type="Pfam" id="PF00085">
    <property type="entry name" value="Thioredoxin"/>
    <property type="match status" value="1"/>
</dbReference>
<dbReference type="SUPFAM" id="SSF52833">
    <property type="entry name" value="Thioredoxin-like"/>
    <property type="match status" value="1"/>
</dbReference>
<comment type="similarity">
    <text evidence="1">Belongs to the protein disulfide isomerase family.</text>
</comment>